<reference evidence="7" key="4">
    <citation type="submission" date="2019-03" db="UniProtKB">
        <authorList>
            <consortium name="EnsemblPlants"/>
        </authorList>
    </citation>
    <scope>IDENTIFICATION</scope>
</reference>
<dbReference type="Gene3D" id="3.30.40.10">
    <property type="entry name" value="Zinc/RING finger domain, C3HC4 (zinc finger)"/>
    <property type="match status" value="1"/>
</dbReference>
<name>A0A453TC99_AEGTS</name>
<dbReference type="EnsemblPlants" id="AET7Gv21337700.1">
    <property type="protein sequence ID" value="AET7Gv21337700.1"/>
    <property type="gene ID" value="AET7Gv21337700"/>
</dbReference>
<organism evidence="7 8">
    <name type="scientific">Aegilops tauschii subsp. strangulata</name>
    <name type="common">Goatgrass</name>
    <dbReference type="NCBI Taxonomy" id="200361"/>
    <lineage>
        <taxon>Eukaryota</taxon>
        <taxon>Viridiplantae</taxon>
        <taxon>Streptophyta</taxon>
        <taxon>Embryophyta</taxon>
        <taxon>Tracheophyta</taxon>
        <taxon>Spermatophyta</taxon>
        <taxon>Magnoliopsida</taxon>
        <taxon>Liliopsida</taxon>
        <taxon>Poales</taxon>
        <taxon>Poaceae</taxon>
        <taxon>BOP clade</taxon>
        <taxon>Pooideae</taxon>
        <taxon>Triticodae</taxon>
        <taxon>Triticeae</taxon>
        <taxon>Triticinae</taxon>
        <taxon>Aegilops</taxon>
    </lineage>
</organism>
<keyword evidence="5" id="KW-0472">Membrane</keyword>
<evidence type="ECO:0000256" key="3">
    <source>
        <dbReference type="ARBA" id="ARBA00022833"/>
    </source>
</evidence>
<dbReference type="SUPFAM" id="SSF57850">
    <property type="entry name" value="RING/U-box"/>
    <property type="match status" value="1"/>
</dbReference>
<dbReference type="InterPro" id="IPR001841">
    <property type="entry name" value="Znf_RING"/>
</dbReference>
<dbReference type="Gramene" id="AET7Gv21337700.1">
    <property type="protein sequence ID" value="AET7Gv21337700.1"/>
    <property type="gene ID" value="AET7Gv21337700"/>
</dbReference>
<reference evidence="7" key="3">
    <citation type="journal article" date="2017" name="Nature">
        <title>Genome sequence of the progenitor of the wheat D genome Aegilops tauschii.</title>
        <authorList>
            <person name="Luo M.C."/>
            <person name="Gu Y.Q."/>
            <person name="Puiu D."/>
            <person name="Wang H."/>
            <person name="Twardziok S.O."/>
            <person name="Deal K.R."/>
            <person name="Huo N."/>
            <person name="Zhu T."/>
            <person name="Wang L."/>
            <person name="Wang Y."/>
            <person name="McGuire P.E."/>
            <person name="Liu S."/>
            <person name="Long H."/>
            <person name="Ramasamy R.K."/>
            <person name="Rodriguez J.C."/>
            <person name="Van S.L."/>
            <person name="Yuan L."/>
            <person name="Wang Z."/>
            <person name="Xia Z."/>
            <person name="Xiao L."/>
            <person name="Anderson O.D."/>
            <person name="Ouyang S."/>
            <person name="Liang Y."/>
            <person name="Zimin A.V."/>
            <person name="Pertea G."/>
            <person name="Qi P."/>
            <person name="Bennetzen J.L."/>
            <person name="Dai X."/>
            <person name="Dawson M.W."/>
            <person name="Muller H.G."/>
            <person name="Kugler K."/>
            <person name="Rivarola-Duarte L."/>
            <person name="Spannagl M."/>
            <person name="Mayer K.F.X."/>
            <person name="Lu F.H."/>
            <person name="Bevan M.W."/>
            <person name="Leroy P."/>
            <person name="Li P."/>
            <person name="You F.M."/>
            <person name="Sun Q."/>
            <person name="Liu Z."/>
            <person name="Lyons E."/>
            <person name="Wicker T."/>
            <person name="Salzberg S.L."/>
            <person name="Devos K.M."/>
            <person name="Dvorak J."/>
        </authorList>
    </citation>
    <scope>NUCLEOTIDE SEQUENCE [LARGE SCALE GENOMIC DNA]</scope>
    <source>
        <strain evidence="7">cv. AL8/78</strain>
    </source>
</reference>
<evidence type="ECO:0000256" key="1">
    <source>
        <dbReference type="ARBA" id="ARBA00022723"/>
    </source>
</evidence>
<dbReference type="PANTHER" id="PTHR45798">
    <property type="entry name" value="RING-H2 FINGER PROTEIN ATL61-RELATED-RELATED"/>
    <property type="match status" value="1"/>
</dbReference>
<reference evidence="8" key="2">
    <citation type="journal article" date="2017" name="Nat. Plants">
        <title>The Aegilops tauschii genome reveals multiple impacts of transposons.</title>
        <authorList>
            <person name="Zhao G."/>
            <person name="Zou C."/>
            <person name="Li K."/>
            <person name="Wang K."/>
            <person name="Li T."/>
            <person name="Gao L."/>
            <person name="Zhang X."/>
            <person name="Wang H."/>
            <person name="Yang Z."/>
            <person name="Liu X."/>
            <person name="Jiang W."/>
            <person name="Mao L."/>
            <person name="Kong X."/>
            <person name="Jiao Y."/>
            <person name="Jia J."/>
        </authorList>
    </citation>
    <scope>NUCLEOTIDE SEQUENCE [LARGE SCALE GENOMIC DNA]</scope>
    <source>
        <strain evidence="8">cv. AL8/78</strain>
    </source>
</reference>
<dbReference type="GO" id="GO:0008270">
    <property type="term" value="F:zinc ion binding"/>
    <property type="evidence" value="ECO:0007669"/>
    <property type="project" value="UniProtKB-KW"/>
</dbReference>
<evidence type="ECO:0000256" key="2">
    <source>
        <dbReference type="ARBA" id="ARBA00022771"/>
    </source>
</evidence>
<dbReference type="Pfam" id="PF13639">
    <property type="entry name" value="zf-RING_2"/>
    <property type="match status" value="1"/>
</dbReference>
<evidence type="ECO:0000259" key="6">
    <source>
        <dbReference type="PROSITE" id="PS50089"/>
    </source>
</evidence>
<dbReference type="Proteomes" id="UP000015105">
    <property type="component" value="Chromosome 7D"/>
</dbReference>
<reference evidence="7" key="5">
    <citation type="journal article" date="2021" name="G3 (Bethesda)">
        <title>Aegilops tauschii genome assembly Aet v5.0 features greater sequence contiguity and improved annotation.</title>
        <authorList>
            <person name="Wang L."/>
            <person name="Zhu T."/>
            <person name="Rodriguez J.C."/>
            <person name="Deal K.R."/>
            <person name="Dubcovsky J."/>
            <person name="McGuire P.E."/>
            <person name="Lux T."/>
            <person name="Spannagl M."/>
            <person name="Mayer K.F.X."/>
            <person name="Baldrich P."/>
            <person name="Meyers B.C."/>
            <person name="Huo N."/>
            <person name="Gu Y.Q."/>
            <person name="Zhou H."/>
            <person name="Devos K.M."/>
            <person name="Bennetzen J.L."/>
            <person name="Unver T."/>
            <person name="Budak H."/>
            <person name="Gulick P.J."/>
            <person name="Galiba G."/>
            <person name="Kalapos B."/>
            <person name="Nelson D.R."/>
            <person name="Li P."/>
            <person name="You F.M."/>
            <person name="Luo M.C."/>
            <person name="Dvorak J."/>
        </authorList>
    </citation>
    <scope>NUCLEOTIDE SEQUENCE [LARGE SCALE GENOMIC DNA]</scope>
    <source>
        <strain evidence="7">cv. AL8/78</strain>
    </source>
</reference>
<dbReference type="PROSITE" id="PS50089">
    <property type="entry name" value="ZF_RING_2"/>
    <property type="match status" value="1"/>
</dbReference>
<feature type="transmembrane region" description="Helical" evidence="5">
    <location>
        <begin position="66"/>
        <end position="86"/>
    </location>
</feature>
<feature type="domain" description="RING-type" evidence="6">
    <location>
        <begin position="129"/>
        <end position="171"/>
    </location>
</feature>
<dbReference type="InterPro" id="IPR013083">
    <property type="entry name" value="Znf_RING/FYVE/PHD"/>
</dbReference>
<proteinExistence type="predicted"/>
<protein>
    <recommendedName>
        <fullName evidence="6">RING-type domain-containing protein</fullName>
    </recommendedName>
</protein>
<accession>A0A453TC99</accession>
<dbReference type="PANTHER" id="PTHR45798:SF99">
    <property type="entry name" value="RING ZINC FINGER DOMAIN SUPERFAMILY PROTEIN-RELATED"/>
    <property type="match status" value="1"/>
</dbReference>
<evidence type="ECO:0000256" key="5">
    <source>
        <dbReference type="SAM" id="Phobius"/>
    </source>
</evidence>
<keyword evidence="5" id="KW-0812">Transmembrane</keyword>
<keyword evidence="3" id="KW-0862">Zinc</keyword>
<dbReference type="SMART" id="SM01197">
    <property type="entry name" value="FANCL_C"/>
    <property type="match status" value="1"/>
</dbReference>
<evidence type="ECO:0000256" key="4">
    <source>
        <dbReference type="PROSITE-ProRule" id="PRU00175"/>
    </source>
</evidence>
<sequence length="222" mass="23260">CRAERLDRECRASTVAERRRRCDTMRAPAILLHRSTAAAGLSEPPSLLPPRPEQQTSLVVTVHSDMVVILASLLCVLSCVLGLALLSRHACRRRPSDRYPPPPTGLRKKAIDALPTVSFAAAASSSSECAICLAEFADGEAVRVLPGCGHGFHIACVDAWLRTRASCPSCRASIVATPMQMQVQPAAAPTVVVVVAGNSRCGRCGELTAAAGARAADGAVLA</sequence>
<evidence type="ECO:0000313" key="7">
    <source>
        <dbReference type="EnsemblPlants" id="AET7Gv21337700.1"/>
    </source>
</evidence>
<dbReference type="AlphaFoldDB" id="A0A453TC99"/>
<dbReference type="SMART" id="SM00184">
    <property type="entry name" value="RING"/>
    <property type="match status" value="1"/>
</dbReference>
<reference evidence="8" key="1">
    <citation type="journal article" date="2014" name="Science">
        <title>Ancient hybridizations among the ancestral genomes of bread wheat.</title>
        <authorList>
            <consortium name="International Wheat Genome Sequencing Consortium,"/>
            <person name="Marcussen T."/>
            <person name="Sandve S.R."/>
            <person name="Heier L."/>
            <person name="Spannagl M."/>
            <person name="Pfeifer M."/>
            <person name="Jakobsen K.S."/>
            <person name="Wulff B.B."/>
            <person name="Steuernagel B."/>
            <person name="Mayer K.F."/>
            <person name="Olsen O.A."/>
        </authorList>
    </citation>
    <scope>NUCLEOTIDE SEQUENCE [LARGE SCALE GENOMIC DNA]</scope>
    <source>
        <strain evidence="8">cv. AL8/78</strain>
    </source>
</reference>
<dbReference type="InterPro" id="IPR052788">
    <property type="entry name" value="RING-type_E3_ligase_ATL"/>
</dbReference>
<evidence type="ECO:0000313" key="8">
    <source>
        <dbReference type="Proteomes" id="UP000015105"/>
    </source>
</evidence>
<keyword evidence="8" id="KW-1185">Reference proteome</keyword>
<keyword evidence="5" id="KW-1133">Transmembrane helix</keyword>
<keyword evidence="2 4" id="KW-0863">Zinc-finger</keyword>
<dbReference type="STRING" id="200361.A0A453TC99"/>
<keyword evidence="1" id="KW-0479">Metal-binding</keyword>